<feature type="domain" description="Flagellar hook-associated protein 2 C-terminal" evidence="8">
    <location>
        <begin position="241"/>
        <end position="464"/>
    </location>
</feature>
<dbReference type="InterPro" id="IPR010810">
    <property type="entry name" value="Flagellin_hook_IN_motif"/>
</dbReference>
<dbReference type="AlphaFoldDB" id="A0A3D9EFW8"/>
<comment type="caution">
    <text evidence="9">The sequence shown here is derived from an EMBL/GenBank/DDBJ whole genome shotgun (WGS) entry which is preliminary data.</text>
</comment>
<dbReference type="EMBL" id="QRDL01000005">
    <property type="protein sequence ID" value="RED01912.1"/>
    <property type="molecule type" value="Genomic_DNA"/>
</dbReference>
<dbReference type="PANTHER" id="PTHR30288">
    <property type="entry name" value="FLAGELLAR CAP/ASSEMBLY PROTEIN FLID"/>
    <property type="match status" value="1"/>
</dbReference>
<proteinExistence type="inferred from homology"/>
<dbReference type="GO" id="GO:0071973">
    <property type="term" value="P:bacterial-type flagellum-dependent cell motility"/>
    <property type="evidence" value="ECO:0007669"/>
    <property type="project" value="TreeGrafter"/>
</dbReference>
<dbReference type="GO" id="GO:0007155">
    <property type="term" value="P:cell adhesion"/>
    <property type="evidence" value="ECO:0007669"/>
    <property type="project" value="InterPro"/>
</dbReference>
<dbReference type="GO" id="GO:0005576">
    <property type="term" value="C:extracellular region"/>
    <property type="evidence" value="ECO:0007669"/>
    <property type="project" value="UniProtKB-SubCell"/>
</dbReference>
<comment type="similarity">
    <text evidence="1 5">Belongs to the FliD family.</text>
</comment>
<gene>
    <name evidence="9" type="ORF">DFO60_3535</name>
</gene>
<name>A0A3D9EFW8_ECTOL</name>
<comment type="subcellular location">
    <subcellularLocation>
        <location evidence="5">Secreted</location>
    </subcellularLocation>
    <subcellularLocation>
        <location evidence="5">Bacterial flagellum</location>
    </subcellularLocation>
</comment>
<dbReference type="InterPro" id="IPR003481">
    <property type="entry name" value="FliD_N"/>
</dbReference>
<evidence type="ECO:0000256" key="1">
    <source>
        <dbReference type="ARBA" id="ARBA00009764"/>
    </source>
</evidence>
<dbReference type="GO" id="GO:0009421">
    <property type="term" value="C:bacterial-type flagellum filament cap"/>
    <property type="evidence" value="ECO:0007669"/>
    <property type="project" value="InterPro"/>
</dbReference>
<feature type="compositionally biased region" description="Low complexity" evidence="6">
    <location>
        <begin position="200"/>
        <end position="214"/>
    </location>
</feature>
<evidence type="ECO:0000256" key="5">
    <source>
        <dbReference type="RuleBase" id="RU362066"/>
    </source>
</evidence>
<keyword evidence="3" id="KW-0175">Coiled coil</keyword>
<evidence type="ECO:0000256" key="4">
    <source>
        <dbReference type="ARBA" id="ARBA00023143"/>
    </source>
</evidence>
<comment type="subunit">
    <text evidence="2 5">Homopentamer.</text>
</comment>
<dbReference type="Pfam" id="PF07196">
    <property type="entry name" value="Flagellin_IN"/>
    <property type="match status" value="1"/>
</dbReference>
<evidence type="ECO:0000256" key="6">
    <source>
        <dbReference type="SAM" id="MobiDB-lite"/>
    </source>
</evidence>
<dbReference type="GO" id="GO:0009424">
    <property type="term" value="C:bacterial-type flagellum hook"/>
    <property type="evidence" value="ECO:0007669"/>
    <property type="project" value="UniProtKB-UniRule"/>
</dbReference>
<reference evidence="9 10" key="1">
    <citation type="submission" date="2018-07" db="EMBL/GenBank/DDBJ databases">
        <title>Genome sequencing of rice bacterial endophytes.</title>
        <authorList>
            <person name="Venturi V."/>
        </authorList>
    </citation>
    <scope>NUCLEOTIDE SEQUENCE [LARGE SCALE GENOMIC DNA]</scope>
    <source>
        <strain evidence="9 10">AG1002</strain>
    </source>
</reference>
<evidence type="ECO:0000256" key="3">
    <source>
        <dbReference type="ARBA" id="ARBA00023054"/>
    </source>
</evidence>
<sequence length="484" mass="49333">MAGISGIGGSGLDIDSIVSKMVAAEKAPKQDQLTATQSKATAQLTAIGSLKGAISEFQTALTTLNSPTSFQARAVTLSKSDYLTATASTSASVGSYQVAVTQLAGSSKVALASLPATVTTTASDGTKSSSPTTFGKGTLSIKVGDTKLSDIQVDATNNTLSGIRDAINKAGQSQGISASVVNDDTGSRLVLSSTKTGDGNDISVSVSGDDGSGSQSLTKLAYTPSDKDSTDPAAAHSLSKAKSAQMTIDGLKVTSASNTVSNAVDGLSFTLKATTPADSPMTVGVSQDESGVKGNIKGFVDAYNKLMGVIKTQTSVTKVGDNSSPIAAALVGDATARGLTTTIRGELGTMQGTGAVKALADLGITTQKDGTLAIDDTKLSKMVSSNFSDLSSFFTGDQGIAARLKGKLDPYTMTNGILEQRSNSLSTTLKNVDAQTATLNTRMTALSDRLYKQYNAMDQLYSSLSTTASSLSQQLAAMPFANKS</sequence>
<feature type="domain" description="Flagellar hook-associated protein 2 N-terminal" evidence="7">
    <location>
        <begin position="10"/>
        <end position="105"/>
    </location>
</feature>
<protein>
    <recommendedName>
        <fullName evidence="5">Flagellar hook-associated protein 2</fullName>
        <shortName evidence="5">HAP2</shortName>
    </recommendedName>
    <alternativeName>
        <fullName evidence="5">Flagellar cap protein</fullName>
    </alternativeName>
</protein>
<accession>A0A3D9EFW8</accession>
<feature type="region of interest" description="Disordered" evidence="6">
    <location>
        <begin position="200"/>
        <end position="241"/>
    </location>
</feature>
<keyword evidence="5" id="KW-0964">Secreted</keyword>
<evidence type="ECO:0000313" key="9">
    <source>
        <dbReference type="EMBL" id="RED01912.1"/>
    </source>
</evidence>
<evidence type="ECO:0000313" key="10">
    <source>
        <dbReference type="Proteomes" id="UP000256988"/>
    </source>
</evidence>
<evidence type="ECO:0000259" key="7">
    <source>
        <dbReference type="Pfam" id="PF02465"/>
    </source>
</evidence>
<keyword evidence="9" id="KW-0969">Cilium</keyword>
<dbReference type="Pfam" id="PF07195">
    <property type="entry name" value="FliD_C"/>
    <property type="match status" value="1"/>
</dbReference>
<keyword evidence="9" id="KW-0282">Flagellum</keyword>
<dbReference type="RefSeq" id="WP_115946533.1">
    <property type="nucleotide sequence ID" value="NZ_QRDL01000005.1"/>
</dbReference>
<keyword evidence="9" id="KW-0966">Cell projection</keyword>
<dbReference type="PANTHER" id="PTHR30288:SF0">
    <property type="entry name" value="FLAGELLAR HOOK-ASSOCIATED PROTEIN 2"/>
    <property type="match status" value="1"/>
</dbReference>
<dbReference type="InterPro" id="IPR040026">
    <property type="entry name" value="FliD"/>
</dbReference>
<dbReference type="InterPro" id="IPR010809">
    <property type="entry name" value="FliD_C"/>
</dbReference>
<evidence type="ECO:0000256" key="2">
    <source>
        <dbReference type="ARBA" id="ARBA00011255"/>
    </source>
</evidence>
<evidence type="ECO:0000259" key="8">
    <source>
        <dbReference type="Pfam" id="PF07195"/>
    </source>
</evidence>
<dbReference type="Pfam" id="PF02465">
    <property type="entry name" value="FliD_N"/>
    <property type="match status" value="1"/>
</dbReference>
<keyword evidence="4 5" id="KW-0975">Bacterial flagellum</keyword>
<comment type="function">
    <text evidence="5">Required for morphogenesis and for the elongation of the flagellar filament by facilitating polymerization of the flagellin monomers at the tip of growing filament. Forms a capping structure, which prevents flagellin subunits (transported through the central channel of the flagellum) from leaking out without polymerization at the distal end.</text>
</comment>
<dbReference type="Proteomes" id="UP000256988">
    <property type="component" value="Unassembled WGS sequence"/>
</dbReference>
<organism evidence="9 10">
    <name type="scientific">Ectopseudomonas oleovorans</name>
    <name type="common">Pseudomonas oleovorans</name>
    <dbReference type="NCBI Taxonomy" id="301"/>
    <lineage>
        <taxon>Bacteria</taxon>
        <taxon>Pseudomonadati</taxon>
        <taxon>Pseudomonadota</taxon>
        <taxon>Gammaproteobacteria</taxon>
        <taxon>Pseudomonadales</taxon>
        <taxon>Pseudomonadaceae</taxon>
        <taxon>Ectopseudomonas</taxon>
    </lineage>
</organism>